<sequence>MIGVHGNFVFALPVLAYLTGLRRSADVGAALVPARDWFVLAWLVGRCRRRLLRAGRRHVEGPRERARTLAACAEAPAWTATSGSAAGRWRRPVAGAPAPVPLCGRCFRQVSMHAEDPEPRI</sequence>
<reference evidence="2" key="1">
    <citation type="journal article" date="2019" name="Int. J. Syst. Evol. Microbiol.">
        <title>The Global Catalogue of Microorganisms (GCM) 10K type strain sequencing project: providing services to taxonomists for standard genome sequencing and annotation.</title>
        <authorList>
            <consortium name="The Broad Institute Genomics Platform"/>
            <consortium name="The Broad Institute Genome Sequencing Center for Infectious Disease"/>
            <person name="Wu L."/>
            <person name="Ma J."/>
        </authorList>
    </citation>
    <scope>NUCLEOTIDE SEQUENCE [LARGE SCALE GENOMIC DNA]</scope>
    <source>
        <strain evidence="2">KCTC 42087</strain>
    </source>
</reference>
<comment type="caution">
    <text evidence="1">The sequence shown here is derived from an EMBL/GenBank/DDBJ whole genome shotgun (WGS) entry which is preliminary data.</text>
</comment>
<evidence type="ECO:0000313" key="2">
    <source>
        <dbReference type="Proteomes" id="UP001596074"/>
    </source>
</evidence>
<evidence type="ECO:0000313" key="1">
    <source>
        <dbReference type="EMBL" id="MFC5749567.1"/>
    </source>
</evidence>
<organism evidence="1 2">
    <name type="scientific">Actinomadura rugatobispora</name>
    <dbReference type="NCBI Taxonomy" id="1994"/>
    <lineage>
        <taxon>Bacteria</taxon>
        <taxon>Bacillati</taxon>
        <taxon>Actinomycetota</taxon>
        <taxon>Actinomycetes</taxon>
        <taxon>Streptosporangiales</taxon>
        <taxon>Thermomonosporaceae</taxon>
        <taxon>Actinomadura</taxon>
    </lineage>
</organism>
<dbReference type="EMBL" id="JBHSON010000043">
    <property type="protein sequence ID" value="MFC5749567.1"/>
    <property type="molecule type" value="Genomic_DNA"/>
</dbReference>
<keyword evidence="2" id="KW-1185">Reference proteome</keyword>
<gene>
    <name evidence="1" type="ORF">ACFPZN_28425</name>
</gene>
<dbReference type="Proteomes" id="UP001596074">
    <property type="component" value="Unassembled WGS sequence"/>
</dbReference>
<protein>
    <submittedName>
        <fullName evidence="1">Uncharacterized protein</fullName>
    </submittedName>
</protein>
<accession>A0ABW1A4H6</accession>
<name>A0ABW1A4H6_9ACTN</name>
<proteinExistence type="predicted"/>
<dbReference type="RefSeq" id="WP_378285295.1">
    <property type="nucleotide sequence ID" value="NZ_JBHSON010000043.1"/>
</dbReference>